<keyword evidence="2 6" id="KW-0698">rRNA processing</keyword>
<feature type="binding site" evidence="6">
    <location>
        <position position="93"/>
    </location>
    <ligand>
        <name>S-adenosyl-L-methionine</name>
        <dbReference type="ChEBI" id="CHEBI:59789"/>
    </ligand>
</feature>
<evidence type="ECO:0000313" key="8">
    <source>
        <dbReference type="Proteomes" id="UP000295525"/>
    </source>
</evidence>
<dbReference type="OrthoDB" id="9808773at2"/>
<dbReference type="GO" id="GO:0005829">
    <property type="term" value="C:cytosol"/>
    <property type="evidence" value="ECO:0007669"/>
    <property type="project" value="TreeGrafter"/>
</dbReference>
<dbReference type="RefSeq" id="WP_132585059.1">
    <property type="nucleotide sequence ID" value="NZ_SMAJ01000019.1"/>
</dbReference>
<dbReference type="Gene3D" id="3.40.50.150">
    <property type="entry name" value="Vaccinia Virus protein VP39"/>
    <property type="match status" value="1"/>
</dbReference>
<name>A0A4R3LPH3_9BURK</name>
<organism evidence="7 8">
    <name type="scientific">Paralcaligenes ureilyticus</name>
    <dbReference type="NCBI Taxonomy" id="627131"/>
    <lineage>
        <taxon>Bacteria</taxon>
        <taxon>Pseudomonadati</taxon>
        <taxon>Pseudomonadota</taxon>
        <taxon>Betaproteobacteria</taxon>
        <taxon>Burkholderiales</taxon>
        <taxon>Alcaligenaceae</taxon>
        <taxon>Paralcaligenes</taxon>
    </lineage>
</organism>
<evidence type="ECO:0000256" key="1">
    <source>
        <dbReference type="ARBA" id="ARBA00022490"/>
    </source>
</evidence>
<gene>
    <name evidence="6" type="primary">rsmG</name>
    <name evidence="7" type="ORF">EDC26_11916</name>
</gene>
<dbReference type="PIRSF" id="PIRSF003078">
    <property type="entry name" value="GidB"/>
    <property type="match status" value="1"/>
</dbReference>
<dbReference type="GO" id="GO:0070043">
    <property type="term" value="F:rRNA (guanine-N7-)-methyltransferase activity"/>
    <property type="evidence" value="ECO:0007669"/>
    <property type="project" value="UniProtKB-UniRule"/>
</dbReference>
<dbReference type="Pfam" id="PF02527">
    <property type="entry name" value="GidB"/>
    <property type="match status" value="1"/>
</dbReference>
<keyword evidence="8" id="KW-1185">Reference proteome</keyword>
<sequence length="225" mass="24394">MAARSSPIERLDKAARTMGQVLEAAQLQALLDYMAQMQRWNKTYNLTALRDGEQILVQHLFDSVSVLGPIRAALGARAGADALIVDVGSGAGLPGVVLAIACPHWEVHCIDAVEKKTAFVRQMSGALHLPNLRATHARVEKLEPMQADIVVSRAFASLADFATLAGRHAADGASLLAMKGHEPQDEKQALIQNTDWRIARVEPLTVPELNAQRCLVWLTRAQGNP</sequence>
<reference evidence="7 8" key="1">
    <citation type="submission" date="2019-03" db="EMBL/GenBank/DDBJ databases">
        <title>Genomic Encyclopedia of Type Strains, Phase IV (KMG-IV): sequencing the most valuable type-strain genomes for metagenomic binning, comparative biology and taxonomic classification.</title>
        <authorList>
            <person name="Goeker M."/>
        </authorList>
    </citation>
    <scope>NUCLEOTIDE SEQUENCE [LARGE SCALE GENOMIC DNA]</scope>
    <source>
        <strain evidence="7 8">DSM 24591</strain>
    </source>
</reference>
<dbReference type="AlphaFoldDB" id="A0A4R3LPH3"/>
<accession>A0A4R3LPH3</accession>
<dbReference type="InterPro" id="IPR003682">
    <property type="entry name" value="rRNA_ssu_MeTfrase_G"/>
</dbReference>
<dbReference type="HAMAP" id="MF_00074">
    <property type="entry name" value="16SrRNA_methyltr_G"/>
    <property type="match status" value="1"/>
</dbReference>
<comment type="similarity">
    <text evidence="6">Belongs to the methyltransferase superfamily. RNA methyltransferase RsmG family.</text>
</comment>
<dbReference type="InterPro" id="IPR029063">
    <property type="entry name" value="SAM-dependent_MTases_sf"/>
</dbReference>
<evidence type="ECO:0000256" key="6">
    <source>
        <dbReference type="HAMAP-Rule" id="MF_00074"/>
    </source>
</evidence>
<dbReference type="PANTHER" id="PTHR31760:SF0">
    <property type="entry name" value="S-ADENOSYL-L-METHIONINE-DEPENDENT METHYLTRANSFERASES SUPERFAMILY PROTEIN"/>
    <property type="match status" value="1"/>
</dbReference>
<keyword evidence="4 6" id="KW-0808">Transferase</keyword>
<comment type="caution">
    <text evidence="6">Lacks conserved residue(s) required for the propagation of feature annotation.</text>
</comment>
<feature type="binding site" evidence="6">
    <location>
        <position position="153"/>
    </location>
    <ligand>
        <name>S-adenosyl-L-methionine</name>
        <dbReference type="ChEBI" id="CHEBI:59789"/>
    </ligand>
</feature>
<keyword evidence="1 6" id="KW-0963">Cytoplasm</keyword>
<dbReference type="Proteomes" id="UP000295525">
    <property type="component" value="Unassembled WGS sequence"/>
</dbReference>
<proteinExistence type="inferred from homology"/>
<evidence type="ECO:0000256" key="2">
    <source>
        <dbReference type="ARBA" id="ARBA00022552"/>
    </source>
</evidence>
<evidence type="ECO:0000256" key="5">
    <source>
        <dbReference type="ARBA" id="ARBA00022691"/>
    </source>
</evidence>
<dbReference type="EC" id="2.1.1.170" evidence="6"/>
<feature type="binding site" evidence="6">
    <location>
        <begin position="139"/>
        <end position="140"/>
    </location>
    <ligand>
        <name>S-adenosyl-L-methionine</name>
        <dbReference type="ChEBI" id="CHEBI:59789"/>
    </ligand>
</feature>
<keyword evidence="3 6" id="KW-0489">Methyltransferase</keyword>
<evidence type="ECO:0000256" key="3">
    <source>
        <dbReference type="ARBA" id="ARBA00022603"/>
    </source>
</evidence>
<dbReference type="CDD" id="cd02440">
    <property type="entry name" value="AdoMet_MTases"/>
    <property type="match status" value="1"/>
</dbReference>
<keyword evidence="5 6" id="KW-0949">S-adenosyl-L-methionine</keyword>
<comment type="subcellular location">
    <subcellularLocation>
        <location evidence="6">Cytoplasm</location>
    </subcellularLocation>
</comment>
<dbReference type="SUPFAM" id="SSF53335">
    <property type="entry name" value="S-adenosyl-L-methionine-dependent methyltransferases"/>
    <property type="match status" value="1"/>
</dbReference>
<dbReference type="PANTHER" id="PTHR31760">
    <property type="entry name" value="S-ADENOSYL-L-METHIONINE-DEPENDENT METHYLTRANSFERASES SUPERFAMILY PROTEIN"/>
    <property type="match status" value="1"/>
</dbReference>
<feature type="binding site" evidence="6">
    <location>
        <position position="88"/>
    </location>
    <ligand>
        <name>S-adenosyl-L-methionine</name>
        <dbReference type="ChEBI" id="CHEBI:59789"/>
    </ligand>
</feature>
<dbReference type="NCBIfam" id="TIGR00138">
    <property type="entry name" value="rsmG_gidB"/>
    <property type="match status" value="1"/>
</dbReference>
<comment type="catalytic activity">
    <reaction evidence="6">
        <text>guanosine(527) in 16S rRNA + S-adenosyl-L-methionine = N(7)-methylguanosine(527) in 16S rRNA + S-adenosyl-L-homocysteine</text>
        <dbReference type="Rhea" id="RHEA:42732"/>
        <dbReference type="Rhea" id="RHEA-COMP:10209"/>
        <dbReference type="Rhea" id="RHEA-COMP:10210"/>
        <dbReference type="ChEBI" id="CHEBI:57856"/>
        <dbReference type="ChEBI" id="CHEBI:59789"/>
        <dbReference type="ChEBI" id="CHEBI:74269"/>
        <dbReference type="ChEBI" id="CHEBI:74480"/>
        <dbReference type="EC" id="2.1.1.170"/>
    </reaction>
</comment>
<protein>
    <recommendedName>
        <fullName evidence="6">Ribosomal RNA small subunit methyltransferase G</fullName>
        <ecNumber evidence="6">2.1.1.170</ecNumber>
    </recommendedName>
    <alternativeName>
        <fullName evidence="6">16S rRNA 7-methylguanosine methyltransferase</fullName>
        <shortName evidence="6">16S rRNA m7G methyltransferase</shortName>
    </alternativeName>
</protein>
<evidence type="ECO:0000313" key="7">
    <source>
        <dbReference type="EMBL" id="TCT02290.1"/>
    </source>
</evidence>
<evidence type="ECO:0000256" key="4">
    <source>
        <dbReference type="ARBA" id="ARBA00022679"/>
    </source>
</evidence>
<comment type="caution">
    <text evidence="7">The sequence shown here is derived from an EMBL/GenBank/DDBJ whole genome shotgun (WGS) entry which is preliminary data.</text>
</comment>
<comment type="function">
    <text evidence="6">Specifically methylates the N7 position of guanine in position 527 of 16S rRNA.</text>
</comment>
<dbReference type="EMBL" id="SMAJ01000019">
    <property type="protein sequence ID" value="TCT02290.1"/>
    <property type="molecule type" value="Genomic_DNA"/>
</dbReference>